<evidence type="ECO:0000256" key="5">
    <source>
        <dbReference type="ARBA" id="ARBA00022603"/>
    </source>
</evidence>
<reference evidence="14" key="2">
    <citation type="submission" date="2021-01" db="EMBL/GenBank/DDBJ databases">
        <authorList>
            <person name="Schikora-Tamarit M.A."/>
        </authorList>
    </citation>
    <scope>NUCLEOTIDE SEQUENCE</scope>
    <source>
        <strain evidence="14">CBS2887</strain>
    </source>
</reference>
<dbReference type="Gene3D" id="1.20.120.1630">
    <property type="match status" value="1"/>
</dbReference>
<keyword evidence="5 12" id="KW-0489">Methyltransferase</keyword>
<evidence type="ECO:0000256" key="6">
    <source>
        <dbReference type="ARBA" id="ARBA00022679"/>
    </source>
</evidence>
<evidence type="ECO:0000256" key="7">
    <source>
        <dbReference type="ARBA" id="ARBA00022691"/>
    </source>
</evidence>
<keyword evidence="10 12" id="KW-0472">Membrane</keyword>
<dbReference type="EMBL" id="JAEUBG010001300">
    <property type="protein sequence ID" value="KAH3686584.1"/>
    <property type="molecule type" value="Genomic_DNA"/>
</dbReference>
<accession>A0A9P8TPU7</accession>
<gene>
    <name evidence="14" type="ORF">WICPIJ_002428</name>
</gene>
<dbReference type="PANTHER" id="PTHR12714:SF9">
    <property type="entry name" value="PROTEIN-S-ISOPRENYLCYSTEINE O-METHYLTRANSFERASE"/>
    <property type="match status" value="1"/>
</dbReference>
<dbReference type="GO" id="GO:0004671">
    <property type="term" value="F:protein C-terminal S-isoprenylcysteine carboxyl O-methyltransferase activity"/>
    <property type="evidence" value="ECO:0007669"/>
    <property type="project" value="UniProtKB-EC"/>
</dbReference>
<name>A0A9P8TPU7_WICPI</name>
<evidence type="ECO:0000256" key="12">
    <source>
        <dbReference type="RuleBase" id="RU362022"/>
    </source>
</evidence>
<organism evidence="14 15">
    <name type="scientific">Wickerhamomyces pijperi</name>
    <name type="common">Yeast</name>
    <name type="synonym">Pichia pijperi</name>
    <dbReference type="NCBI Taxonomy" id="599730"/>
    <lineage>
        <taxon>Eukaryota</taxon>
        <taxon>Fungi</taxon>
        <taxon>Dikarya</taxon>
        <taxon>Ascomycota</taxon>
        <taxon>Saccharomycotina</taxon>
        <taxon>Saccharomycetes</taxon>
        <taxon>Phaffomycetales</taxon>
        <taxon>Wickerhamomycetaceae</taxon>
        <taxon>Wickerhamomyces</taxon>
    </lineage>
</organism>
<evidence type="ECO:0000256" key="4">
    <source>
        <dbReference type="ARBA" id="ARBA00022507"/>
    </source>
</evidence>
<keyword evidence="12" id="KW-0256">Endoplasmic reticulum</keyword>
<dbReference type="PROSITE" id="PS51564">
    <property type="entry name" value="SAM_ICMT"/>
    <property type="match status" value="1"/>
</dbReference>
<feature type="compositionally biased region" description="Low complexity" evidence="13">
    <location>
        <begin position="61"/>
        <end position="76"/>
    </location>
</feature>
<feature type="transmembrane region" description="Helical" evidence="12">
    <location>
        <begin position="218"/>
        <end position="238"/>
    </location>
</feature>
<keyword evidence="15" id="KW-1185">Reference proteome</keyword>
<dbReference type="Proteomes" id="UP000774326">
    <property type="component" value="Unassembled WGS sequence"/>
</dbReference>
<dbReference type="PANTHER" id="PTHR12714">
    <property type="entry name" value="PROTEIN-S ISOPRENYLCYSTEINE O-METHYLTRANSFERASE"/>
    <property type="match status" value="1"/>
</dbReference>
<proteinExistence type="inferred from homology"/>
<evidence type="ECO:0000256" key="1">
    <source>
        <dbReference type="ARBA" id="ARBA00004141"/>
    </source>
</evidence>
<keyword evidence="9 12" id="KW-1133">Transmembrane helix</keyword>
<sequence>MNCTMTSKFIKKNLTSPSKKIIKGTINPMTSALTSIATGANINPSDSSSTAENSSIDTKLTSQEEQQSSSSSASAKTHTKKSKKRASKQQQSEIEEAVQEEKDDEPEPDQTDSALLPDIRKNTLHEVAMTAAGLGVLLGFGITGGLFTTIKEPSLYICALSIFHFLEFYITAKYNPRKVHKESFIINNGSAYTLAHTFAILECVVEYRFFPELKKRFFWFKVVGFSLTVIGQIVRTIAMRTAGQSFSHMIVTKREDFHELVTEGIYKNLRHPSYTGFFWWAIGTQMLLLNPISIVGFVFVLWNFFNDRIRYEEKLLIGFFGDDYVNYRARTVTLIPFIA</sequence>
<feature type="transmembrane region" description="Helical" evidence="12">
    <location>
        <begin position="127"/>
        <end position="147"/>
    </location>
</feature>
<feature type="compositionally biased region" description="Basic residues" evidence="13">
    <location>
        <begin position="77"/>
        <end position="87"/>
    </location>
</feature>
<dbReference type="Pfam" id="PF04140">
    <property type="entry name" value="ICMT"/>
    <property type="match status" value="1"/>
</dbReference>
<dbReference type="FunFam" id="1.20.120.1630:FF:000018">
    <property type="entry name" value="Protein-S-isoprenylcysteine O-methyltransferase"/>
    <property type="match status" value="1"/>
</dbReference>
<comment type="similarity">
    <text evidence="2 12">Belongs to the class VI-like SAM-binding methyltransferase superfamily. Isoprenylcysteine carboxyl methyltransferase family.</text>
</comment>
<dbReference type="EC" id="2.1.1.100" evidence="3 12"/>
<keyword evidence="7 12" id="KW-0949">S-adenosyl-L-methionine</keyword>
<reference evidence="14" key="1">
    <citation type="journal article" date="2021" name="Open Biol.">
        <title>Shared evolutionary footprints suggest mitochondrial oxidative damage underlies multiple complex I losses in fungi.</title>
        <authorList>
            <person name="Schikora-Tamarit M.A."/>
            <person name="Marcet-Houben M."/>
            <person name="Nosek J."/>
            <person name="Gabaldon T."/>
        </authorList>
    </citation>
    <scope>NUCLEOTIDE SEQUENCE</scope>
    <source>
        <strain evidence="14">CBS2887</strain>
    </source>
</reference>
<evidence type="ECO:0000256" key="10">
    <source>
        <dbReference type="ARBA" id="ARBA00023136"/>
    </source>
</evidence>
<dbReference type="InterPro" id="IPR025770">
    <property type="entry name" value="PPMT_MeTrfase"/>
</dbReference>
<keyword evidence="6" id="KW-0808">Transferase</keyword>
<dbReference type="GO" id="GO:0005789">
    <property type="term" value="C:endoplasmic reticulum membrane"/>
    <property type="evidence" value="ECO:0007669"/>
    <property type="project" value="UniProtKB-SubCell"/>
</dbReference>
<evidence type="ECO:0000313" key="14">
    <source>
        <dbReference type="EMBL" id="KAH3686584.1"/>
    </source>
</evidence>
<dbReference type="GO" id="GO:0032259">
    <property type="term" value="P:methylation"/>
    <property type="evidence" value="ECO:0007669"/>
    <property type="project" value="UniProtKB-KW"/>
</dbReference>
<comment type="catalytic activity">
    <reaction evidence="12">
        <text>[protein]-C-terminal S-[(2E,6E)-farnesyl]-L-cysteine + S-adenosyl-L-methionine = [protein]-C-terminal S-[(2E,6E)-farnesyl]-L-cysteine methyl ester + S-adenosyl-L-homocysteine</text>
        <dbReference type="Rhea" id="RHEA:21672"/>
        <dbReference type="Rhea" id="RHEA-COMP:12125"/>
        <dbReference type="Rhea" id="RHEA-COMP:12126"/>
        <dbReference type="ChEBI" id="CHEBI:57856"/>
        <dbReference type="ChEBI" id="CHEBI:59789"/>
        <dbReference type="ChEBI" id="CHEBI:90510"/>
        <dbReference type="ChEBI" id="CHEBI:90511"/>
        <dbReference type="EC" id="2.1.1.100"/>
    </reaction>
</comment>
<evidence type="ECO:0000256" key="3">
    <source>
        <dbReference type="ARBA" id="ARBA00012151"/>
    </source>
</evidence>
<dbReference type="GO" id="GO:0007323">
    <property type="term" value="P:peptide pheromone maturation"/>
    <property type="evidence" value="ECO:0007669"/>
    <property type="project" value="UniProtKB-ARBA"/>
</dbReference>
<evidence type="ECO:0000313" key="15">
    <source>
        <dbReference type="Proteomes" id="UP000774326"/>
    </source>
</evidence>
<feature type="compositionally biased region" description="Acidic residues" evidence="13">
    <location>
        <begin position="93"/>
        <end position="110"/>
    </location>
</feature>
<feature type="transmembrane region" description="Helical" evidence="12">
    <location>
        <begin position="277"/>
        <end position="305"/>
    </location>
</feature>
<comment type="subcellular location">
    <subcellularLocation>
        <location evidence="12">Endoplasmic reticulum membrane</location>
        <topology evidence="12">Multi-pass membrane protein</topology>
    </subcellularLocation>
    <subcellularLocation>
        <location evidence="1">Membrane</location>
        <topology evidence="1">Multi-pass membrane protein</topology>
    </subcellularLocation>
</comment>
<feature type="transmembrane region" description="Helical" evidence="12">
    <location>
        <begin position="153"/>
        <end position="172"/>
    </location>
</feature>
<keyword evidence="8 12" id="KW-0812">Transmembrane</keyword>
<evidence type="ECO:0000256" key="2">
    <source>
        <dbReference type="ARBA" id="ARBA00009140"/>
    </source>
</evidence>
<feature type="compositionally biased region" description="Polar residues" evidence="13">
    <location>
        <begin position="40"/>
        <end position="60"/>
    </location>
</feature>
<evidence type="ECO:0000256" key="9">
    <source>
        <dbReference type="ARBA" id="ARBA00022989"/>
    </source>
</evidence>
<dbReference type="GO" id="GO:0019236">
    <property type="term" value="P:response to pheromone"/>
    <property type="evidence" value="ECO:0007669"/>
    <property type="project" value="UniProtKB-KW"/>
</dbReference>
<evidence type="ECO:0000256" key="13">
    <source>
        <dbReference type="SAM" id="MobiDB-lite"/>
    </source>
</evidence>
<dbReference type="OrthoDB" id="422086at2759"/>
<evidence type="ECO:0000256" key="8">
    <source>
        <dbReference type="ARBA" id="ARBA00022692"/>
    </source>
</evidence>
<keyword evidence="4" id="KW-0589">Pheromone response</keyword>
<comment type="caution">
    <text evidence="14">The sequence shown here is derived from an EMBL/GenBank/DDBJ whole genome shotgun (WGS) entry which is preliminary data.</text>
</comment>
<protein>
    <recommendedName>
        <fullName evidence="11 12">Protein-S-isoprenylcysteine O-methyltransferase</fullName>
        <ecNumber evidence="3 12">2.1.1.100</ecNumber>
    </recommendedName>
</protein>
<dbReference type="AlphaFoldDB" id="A0A9P8TPU7"/>
<dbReference type="InterPro" id="IPR007269">
    <property type="entry name" value="ICMT_MeTrfase"/>
</dbReference>
<feature type="region of interest" description="Disordered" evidence="13">
    <location>
        <begin position="40"/>
        <end position="115"/>
    </location>
</feature>
<evidence type="ECO:0000256" key="11">
    <source>
        <dbReference type="ARBA" id="ARBA00023656"/>
    </source>
</evidence>